<protein>
    <submittedName>
        <fullName evidence="5">Oxidoreductase, short chain dehydrogenase/reductase family protein</fullName>
    </submittedName>
</protein>
<organism evidence="5 6">
    <name type="scientific">Candidatus Collierbacteria bacterium GW2011_GWC2_43_12</name>
    <dbReference type="NCBI Taxonomy" id="1618390"/>
    <lineage>
        <taxon>Bacteria</taxon>
        <taxon>Candidatus Collieribacteriota</taxon>
    </lineage>
</organism>
<proteinExistence type="inferred from homology"/>
<sequence>MTKKTILISGGSDGLGKAMATKLAPNHQVVILSHNEEKLKSVSASINCDYINGDVTDYSSLEKAVKRVIEKYRGIDVLINNAGIWTQGMLEDSDPKTIEEVIKVNTLGTIFLSKAVIPFLKLQGHGRIINIVSRDGLIAKKDRSVYSASKWAITGFSKCLVEDLSPSNISVTAIYPGLLKTALFEKQGAQKDLTNALDLEEVATLAEFVINLPADTLLSEISIKNINNPTNMDDTTVPQIGLDINPDMITPQSSVPTMTPSSTTTTTTTDVIDITPGAKEETHPSPTTDITPSVNSTITPAINLPVDRGVIDITPSTTLTTHLTDIMPQVSSEVTTTTSSTTDIPPISTSGSTATPPANISSASTPITETTTVSTPTTTTEVITTSTVSQEVPASPYAEDPDSVHLGK</sequence>
<evidence type="ECO:0000256" key="2">
    <source>
        <dbReference type="ARBA" id="ARBA00023002"/>
    </source>
</evidence>
<evidence type="ECO:0000256" key="1">
    <source>
        <dbReference type="ARBA" id="ARBA00006484"/>
    </source>
</evidence>
<dbReference type="PANTHER" id="PTHR44196">
    <property type="entry name" value="DEHYDROGENASE/REDUCTASE SDR FAMILY MEMBER 7B"/>
    <property type="match status" value="1"/>
</dbReference>
<dbReference type="Gene3D" id="3.40.50.720">
    <property type="entry name" value="NAD(P)-binding Rossmann-like Domain"/>
    <property type="match status" value="1"/>
</dbReference>
<evidence type="ECO:0000313" key="5">
    <source>
        <dbReference type="EMBL" id="KKS94048.1"/>
    </source>
</evidence>
<dbReference type="GO" id="GO:0016020">
    <property type="term" value="C:membrane"/>
    <property type="evidence" value="ECO:0007669"/>
    <property type="project" value="TreeGrafter"/>
</dbReference>
<comment type="similarity">
    <text evidence="1 3">Belongs to the short-chain dehydrogenases/reductases (SDR) family.</text>
</comment>
<dbReference type="PATRIC" id="fig|1618390.3.peg.399"/>
<name>A0A0G1G500_9BACT</name>
<dbReference type="AlphaFoldDB" id="A0A0G1G500"/>
<keyword evidence="2" id="KW-0560">Oxidoreductase</keyword>
<dbReference type="Proteomes" id="UP000033980">
    <property type="component" value="Unassembled WGS sequence"/>
</dbReference>
<accession>A0A0G1G500</accession>
<dbReference type="CDD" id="cd05233">
    <property type="entry name" value="SDR_c"/>
    <property type="match status" value="1"/>
</dbReference>
<gene>
    <name evidence="5" type="ORF">UV68_C0015G0014</name>
</gene>
<feature type="compositionally biased region" description="Polar residues" evidence="4">
    <location>
        <begin position="354"/>
        <end position="364"/>
    </location>
</feature>
<dbReference type="Pfam" id="PF00106">
    <property type="entry name" value="adh_short"/>
    <property type="match status" value="1"/>
</dbReference>
<evidence type="ECO:0000313" key="6">
    <source>
        <dbReference type="Proteomes" id="UP000033980"/>
    </source>
</evidence>
<evidence type="ECO:0000256" key="3">
    <source>
        <dbReference type="RuleBase" id="RU000363"/>
    </source>
</evidence>
<dbReference type="PANTHER" id="PTHR44196:SF1">
    <property type="entry name" value="DEHYDROGENASE_REDUCTASE SDR FAMILY MEMBER 7B"/>
    <property type="match status" value="1"/>
</dbReference>
<evidence type="ECO:0000256" key="4">
    <source>
        <dbReference type="SAM" id="MobiDB-lite"/>
    </source>
</evidence>
<dbReference type="InterPro" id="IPR036291">
    <property type="entry name" value="NAD(P)-bd_dom_sf"/>
</dbReference>
<comment type="caution">
    <text evidence="5">The sequence shown here is derived from an EMBL/GenBank/DDBJ whole genome shotgun (WGS) entry which is preliminary data.</text>
</comment>
<dbReference type="PRINTS" id="PR00080">
    <property type="entry name" value="SDRFAMILY"/>
</dbReference>
<feature type="region of interest" description="Disordered" evidence="4">
    <location>
        <begin position="331"/>
        <end position="408"/>
    </location>
</feature>
<feature type="compositionally biased region" description="Low complexity" evidence="4">
    <location>
        <begin position="331"/>
        <end position="353"/>
    </location>
</feature>
<dbReference type="EMBL" id="LCFK01000015">
    <property type="protein sequence ID" value="KKS94048.1"/>
    <property type="molecule type" value="Genomic_DNA"/>
</dbReference>
<reference evidence="5 6" key="1">
    <citation type="journal article" date="2015" name="Nature">
        <title>rRNA introns, odd ribosomes, and small enigmatic genomes across a large radiation of phyla.</title>
        <authorList>
            <person name="Brown C.T."/>
            <person name="Hug L.A."/>
            <person name="Thomas B.C."/>
            <person name="Sharon I."/>
            <person name="Castelle C.J."/>
            <person name="Singh A."/>
            <person name="Wilkins M.J."/>
            <person name="Williams K.H."/>
            <person name="Banfield J.F."/>
        </authorList>
    </citation>
    <scope>NUCLEOTIDE SEQUENCE [LARGE SCALE GENOMIC DNA]</scope>
</reference>
<dbReference type="GO" id="GO:0016491">
    <property type="term" value="F:oxidoreductase activity"/>
    <property type="evidence" value="ECO:0007669"/>
    <property type="project" value="UniProtKB-KW"/>
</dbReference>
<dbReference type="InterPro" id="IPR002347">
    <property type="entry name" value="SDR_fam"/>
</dbReference>
<dbReference type="PRINTS" id="PR00081">
    <property type="entry name" value="GDHRDH"/>
</dbReference>
<feature type="compositionally biased region" description="Low complexity" evidence="4">
    <location>
        <begin position="365"/>
        <end position="387"/>
    </location>
</feature>
<dbReference type="SUPFAM" id="SSF51735">
    <property type="entry name" value="NAD(P)-binding Rossmann-fold domains"/>
    <property type="match status" value="1"/>
</dbReference>